<dbReference type="InterPro" id="IPR015421">
    <property type="entry name" value="PyrdxlP-dep_Trfase_major"/>
</dbReference>
<keyword evidence="4" id="KW-0456">Lyase</keyword>
<keyword evidence="8" id="KW-1185">Reference proteome</keyword>
<keyword evidence="3" id="KW-0663">Pyridoxal phosphate</keyword>
<dbReference type="EMBL" id="CP071182">
    <property type="protein sequence ID" value="QSO47891.1"/>
    <property type="molecule type" value="Genomic_DNA"/>
</dbReference>
<dbReference type="NCBIfam" id="TIGR04350">
    <property type="entry name" value="C_S_lyase_PatB"/>
    <property type="match status" value="1"/>
</dbReference>
<evidence type="ECO:0000256" key="3">
    <source>
        <dbReference type="ARBA" id="ARBA00022898"/>
    </source>
</evidence>
<dbReference type="Proteomes" id="UP000663505">
    <property type="component" value="Chromosome"/>
</dbReference>
<sequence length="391" mass="43769">MPHDFDREVTRKGTDSTKWGSLDTLFGNSEAIPMWVADMDFESPKPVVEALTKRAEHGVYGYGRREPDYFQPVSNWLKKRHGWDVPIEIMFHSPGVLTGLSYLITLLTEQGDGVLIQPPVYHPFAHIVENLKRNLITNPLRQRADGTYAMDLSNLRQEAKRAKVMILCSPHNPVSRVWNRDELQELWDICAEHGLFVISDEIHSDLIMPGFHHTPFASLSESTAKQSATFIAPSKTFNLAGLQSAIAIIPDEALRERFKHVLQTYHLSSPNIFGSLALQTAYEEGEDWLDELLPYLAANAQFAQSYLAEHAPEIKAAPLEGTYLMWLDCRALGLSDDELAEFMNRTAGVAMNQGHTFGAGGGGFLRMNIACPRAQLAQALERVAKAVQARR</sequence>
<dbReference type="InterPro" id="IPR004839">
    <property type="entry name" value="Aminotransferase_I/II_large"/>
</dbReference>
<dbReference type="InterPro" id="IPR051798">
    <property type="entry name" value="Class-II_PLP-Dep_Aminotrans"/>
</dbReference>
<proteinExistence type="inferred from homology"/>
<organism evidence="7 8">
    <name type="scientific">Alicyclobacillus mengziensis</name>
    <dbReference type="NCBI Taxonomy" id="2931921"/>
    <lineage>
        <taxon>Bacteria</taxon>
        <taxon>Bacillati</taxon>
        <taxon>Bacillota</taxon>
        <taxon>Bacilli</taxon>
        <taxon>Bacillales</taxon>
        <taxon>Alicyclobacillaceae</taxon>
        <taxon>Alicyclobacillus</taxon>
    </lineage>
</organism>
<dbReference type="KEGG" id="afx:JZ786_02290"/>
<evidence type="ECO:0000256" key="1">
    <source>
        <dbReference type="ARBA" id="ARBA00001933"/>
    </source>
</evidence>
<dbReference type="AlphaFoldDB" id="A0A9X7VZF8"/>
<dbReference type="GO" id="GO:0008483">
    <property type="term" value="F:transaminase activity"/>
    <property type="evidence" value="ECO:0007669"/>
    <property type="project" value="UniProtKB-KW"/>
</dbReference>
<dbReference type="PANTHER" id="PTHR43525:SF1">
    <property type="entry name" value="PROTEIN MALY"/>
    <property type="match status" value="1"/>
</dbReference>
<evidence type="ECO:0000313" key="7">
    <source>
        <dbReference type="EMBL" id="QSO47891.1"/>
    </source>
</evidence>
<protein>
    <recommendedName>
        <fullName evidence="2">cysteine-S-conjugate beta-lyase</fullName>
        <ecNumber evidence="2">4.4.1.13</ecNumber>
    </recommendedName>
</protein>
<comment type="similarity">
    <text evidence="5">Belongs to the class-II pyridoxal-phosphate-dependent aminotransferase family. MalY/PatB cystathionine beta-lyase subfamily.</text>
</comment>
<dbReference type="Gene3D" id="3.90.1150.10">
    <property type="entry name" value="Aspartate Aminotransferase, domain 1"/>
    <property type="match status" value="1"/>
</dbReference>
<dbReference type="GO" id="GO:0030170">
    <property type="term" value="F:pyridoxal phosphate binding"/>
    <property type="evidence" value="ECO:0007669"/>
    <property type="project" value="InterPro"/>
</dbReference>
<evidence type="ECO:0000256" key="2">
    <source>
        <dbReference type="ARBA" id="ARBA00012224"/>
    </source>
</evidence>
<evidence type="ECO:0000256" key="5">
    <source>
        <dbReference type="ARBA" id="ARBA00037974"/>
    </source>
</evidence>
<keyword evidence="7" id="KW-0032">Aminotransferase</keyword>
<dbReference type="RefSeq" id="WP_206657234.1">
    <property type="nucleotide sequence ID" value="NZ_CP071182.1"/>
</dbReference>
<keyword evidence="7" id="KW-0808">Transferase</keyword>
<feature type="domain" description="Aminotransferase class I/classII large" evidence="6">
    <location>
        <begin position="39"/>
        <end position="383"/>
    </location>
</feature>
<evidence type="ECO:0000256" key="4">
    <source>
        <dbReference type="ARBA" id="ARBA00023239"/>
    </source>
</evidence>
<dbReference type="InterPro" id="IPR015422">
    <property type="entry name" value="PyrdxlP-dep_Trfase_small"/>
</dbReference>
<dbReference type="InterPro" id="IPR027619">
    <property type="entry name" value="C-S_lyase_PatB-like"/>
</dbReference>
<dbReference type="CDD" id="cd00609">
    <property type="entry name" value="AAT_like"/>
    <property type="match status" value="1"/>
</dbReference>
<dbReference type="GO" id="GO:0047804">
    <property type="term" value="F:cysteine-S-conjugate beta-lyase activity"/>
    <property type="evidence" value="ECO:0007669"/>
    <property type="project" value="UniProtKB-EC"/>
</dbReference>
<dbReference type="PANTHER" id="PTHR43525">
    <property type="entry name" value="PROTEIN MALY"/>
    <property type="match status" value="1"/>
</dbReference>
<dbReference type="Pfam" id="PF00155">
    <property type="entry name" value="Aminotran_1_2"/>
    <property type="match status" value="1"/>
</dbReference>
<dbReference type="EC" id="4.4.1.13" evidence="2"/>
<reference evidence="7 8" key="1">
    <citation type="submission" date="2021-02" db="EMBL/GenBank/DDBJ databases">
        <title>Alicyclobacillus curvatus sp. nov. and Alicyclobacillus mengziensis sp. nov., two acidophilic bacteria isolated from acid mine drainage.</title>
        <authorList>
            <person name="Huang Y."/>
        </authorList>
    </citation>
    <scope>NUCLEOTIDE SEQUENCE [LARGE SCALE GENOMIC DNA]</scope>
    <source>
        <strain evidence="7 8">S30H14</strain>
    </source>
</reference>
<name>A0A9X7VZF8_9BACL</name>
<dbReference type="SUPFAM" id="SSF53383">
    <property type="entry name" value="PLP-dependent transferases"/>
    <property type="match status" value="1"/>
</dbReference>
<gene>
    <name evidence="7" type="ORF">JZ786_02290</name>
</gene>
<comment type="cofactor">
    <cofactor evidence="1">
        <name>pyridoxal 5'-phosphate</name>
        <dbReference type="ChEBI" id="CHEBI:597326"/>
    </cofactor>
</comment>
<evidence type="ECO:0000259" key="6">
    <source>
        <dbReference type="Pfam" id="PF00155"/>
    </source>
</evidence>
<dbReference type="InterPro" id="IPR015424">
    <property type="entry name" value="PyrdxlP-dep_Trfase"/>
</dbReference>
<evidence type="ECO:0000313" key="8">
    <source>
        <dbReference type="Proteomes" id="UP000663505"/>
    </source>
</evidence>
<dbReference type="Gene3D" id="3.40.640.10">
    <property type="entry name" value="Type I PLP-dependent aspartate aminotransferase-like (Major domain)"/>
    <property type="match status" value="1"/>
</dbReference>
<accession>A0A9X7VZF8</accession>